<evidence type="ECO:0000313" key="2">
    <source>
        <dbReference type="EMBL" id="SNX29423.1"/>
    </source>
</evidence>
<feature type="chain" id="PRO_5012331216" evidence="1">
    <location>
        <begin position="21"/>
        <end position="234"/>
    </location>
</feature>
<evidence type="ECO:0000256" key="1">
    <source>
        <dbReference type="SAM" id="SignalP"/>
    </source>
</evidence>
<dbReference type="PROSITE" id="PS51257">
    <property type="entry name" value="PROKAR_LIPOPROTEIN"/>
    <property type="match status" value="1"/>
</dbReference>
<keyword evidence="1" id="KW-0732">Signal</keyword>
<dbReference type="AlphaFoldDB" id="A0A240E2D4"/>
<reference evidence="3" key="1">
    <citation type="submission" date="2017-08" db="EMBL/GenBank/DDBJ databases">
        <authorList>
            <person name="Varghese N."/>
            <person name="Submissions S."/>
        </authorList>
    </citation>
    <scope>NUCLEOTIDE SEQUENCE [LARGE SCALE GENOMIC DNA]</scope>
    <source>
        <strain evidence="3">AP-Melu-1000-B4</strain>
    </source>
</reference>
<gene>
    <name evidence="2" type="ORF">SAMN06295945_1800</name>
</gene>
<sequence length="234" mass="26754">MKIHQLLLLCVAVTLTACIASQPYPEGIPLVAPISPPTVRAPQVGQQWVYEVRNVFNRELVDIVTERVASVGPQVRIERSGLKAGQLPDEIQGPWGYVIQDPFWNPPQRFLQPSPIWPEQLLIGGSGFYPTRYQVVGYPDSSYYWDLNLKAVAWEQIAVPAGVFITLKYQREAPYFQSNDVFRLANARTEDVWLAPETGRWAIRRGYGRYILGGMNWSGALWEDYLEWDLISWK</sequence>
<dbReference type="Proteomes" id="UP000218069">
    <property type="component" value="Unassembled WGS sequence"/>
</dbReference>
<dbReference type="RefSeq" id="WP_096674513.1">
    <property type="nucleotide sequence ID" value="NZ_OANS01000005.1"/>
</dbReference>
<accession>A0A240E2D4</accession>
<dbReference type="OrthoDB" id="574237at2"/>
<protein>
    <submittedName>
        <fullName evidence="2">Uncharacterized protein</fullName>
    </submittedName>
</protein>
<proteinExistence type="predicted"/>
<dbReference type="EMBL" id="OANS01000005">
    <property type="protein sequence ID" value="SNX29423.1"/>
    <property type="molecule type" value="Genomic_DNA"/>
</dbReference>
<keyword evidence="3" id="KW-1185">Reference proteome</keyword>
<organism evidence="2 3">
    <name type="scientific">Polynucleobacter meluiroseus</name>
    <dbReference type="NCBI Taxonomy" id="1938814"/>
    <lineage>
        <taxon>Bacteria</taxon>
        <taxon>Pseudomonadati</taxon>
        <taxon>Pseudomonadota</taxon>
        <taxon>Betaproteobacteria</taxon>
        <taxon>Burkholderiales</taxon>
        <taxon>Burkholderiaceae</taxon>
        <taxon>Polynucleobacter</taxon>
    </lineage>
</organism>
<name>A0A240E2D4_9BURK</name>
<feature type="signal peptide" evidence="1">
    <location>
        <begin position="1"/>
        <end position="20"/>
    </location>
</feature>
<evidence type="ECO:0000313" key="3">
    <source>
        <dbReference type="Proteomes" id="UP000218069"/>
    </source>
</evidence>